<gene>
    <name evidence="1" type="ORF">AMECASPLE_031386</name>
</gene>
<evidence type="ECO:0000313" key="2">
    <source>
        <dbReference type="Proteomes" id="UP001469553"/>
    </source>
</evidence>
<evidence type="ECO:0000313" key="1">
    <source>
        <dbReference type="EMBL" id="MEQ2316319.1"/>
    </source>
</evidence>
<organism evidence="1 2">
    <name type="scientific">Ameca splendens</name>
    <dbReference type="NCBI Taxonomy" id="208324"/>
    <lineage>
        <taxon>Eukaryota</taxon>
        <taxon>Metazoa</taxon>
        <taxon>Chordata</taxon>
        <taxon>Craniata</taxon>
        <taxon>Vertebrata</taxon>
        <taxon>Euteleostomi</taxon>
        <taxon>Actinopterygii</taxon>
        <taxon>Neopterygii</taxon>
        <taxon>Teleostei</taxon>
        <taxon>Neoteleostei</taxon>
        <taxon>Acanthomorphata</taxon>
        <taxon>Ovalentaria</taxon>
        <taxon>Atherinomorphae</taxon>
        <taxon>Cyprinodontiformes</taxon>
        <taxon>Goodeidae</taxon>
        <taxon>Ameca</taxon>
    </lineage>
</organism>
<name>A0ABV1ACN3_9TELE</name>
<dbReference type="Proteomes" id="UP001469553">
    <property type="component" value="Unassembled WGS sequence"/>
</dbReference>
<protein>
    <submittedName>
        <fullName evidence="1">Uncharacterized protein</fullName>
    </submittedName>
</protein>
<reference evidence="1 2" key="1">
    <citation type="submission" date="2021-06" db="EMBL/GenBank/DDBJ databases">
        <authorList>
            <person name="Palmer J.M."/>
        </authorList>
    </citation>
    <scope>NUCLEOTIDE SEQUENCE [LARGE SCALE GENOMIC DNA]</scope>
    <source>
        <strain evidence="1 2">AS_MEX2019</strain>
        <tissue evidence="1">Muscle</tissue>
    </source>
</reference>
<dbReference type="EMBL" id="JAHRIP010088531">
    <property type="protein sequence ID" value="MEQ2316319.1"/>
    <property type="molecule type" value="Genomic_DNA"/>
</dbReference>
<sequence length="94" mass="10693">MIQKHSPGVLSLQIKTPRERVGLQCARLEGGQAGRRKARGQEKRVWRTELSSGEEPLRPLRVKVELLLSELVASNNLPMKLIPAWRMWELPANT</sequence>
<accession>A0ABV1ACN3</accession>
<proteinExistence type="predicted"/>
<comment type="caution">
    <text evidence="1">The sequence shown here is derived from an EMBL/GenBank/DDBJ whole genome shotgun (WGS) entry which is preliminary data.</text>
</comment>
<keyword evidence="2" id="KW-1185">Reference proteome</keyword>